<reference evidence="3 4" key="1">
    <citation type="submission" date="2016-10" db="EMBL/GenBank/DDBJ databases">
        <authorList>
            <person name="de Groot N.N."/>
        </authorList>
    </citation>
    <scope>NUCLEOTIDE SEQUENCE [LARGE SCALE GENOMIC DNA]</scope>
    <source>
        <strain evidence="3 4">DSM 19012</strain>
    </source>
</reference>
<dbReference type="GO" id="GO:0015936">
    <property type="term" value="P:coenzyme A metabolic process"/>
    <property type="evidence" value="ECO:0007669"/>
    <property type="project" value="InterPro"/>
</dbReference>
<protein>
    <submittedName>
        <fullName evidence="3">3-hydroxy-3-methylglutaryl-coenzyme A reductase</fullName>
    </submittedName>
</protein>
<dbReference type="eggNOG" id="COG1257">
    <property type="taxonomic scope" value="Bacteria"/>
</dbReference>
<evidence type="ECO:0000256" key="2">
    <source>
        <dbReference type="ARBA" id="ARBA00023002"/>
    </source>
</evidence>
<name>A0A1I2F575_9BACT</name>
<organism evidence="3 4">
    <name type="scientific">Thermophagus xiamenensis</name>
    <dbReference type="NCBI Taxonomy" id="385682"/>
    <lineage>
        <taxon>Bacteria</taxon>
        <taxon>Pseudomonadati</taxon>
        <taxon>Bacteroidota</taxon>
        <taxon>Bacteroidia</taxon>
        <taxon>Marinilabiliales</taxon>
        <taxon>Marinilabiliaceae</taxon>
        <taxon>Thermophagus</taxon>
    </lineage>
</organism>
<dbReference type="Proteomes" id="UP000181976">
    <property type="component" value="Unassembled WGS sequence"/>
</dbReference>
<dbReference type="RefSeq" id="WP_010528019.1">
    <property type="nucleotide sequence ID" value="NZ_AFSL01000069.1"/>
</dbReference>
<dbReference type="InterPro" id="IPR004553">
    <property type="entry name" value="HMG_CoA_Rdtase_bac-typ"/>
</dbReference>
<keyword evidence="2" id="KW-0560">Oxidoreductase</keyword>
<dbReference type="PANTHER" id="PTHR10572">
    <property type="entry name" value="3-HYDROXY-3-METHYLGLUTARYL-COENZYME A REDUCTASE"/>
    <property type="match status" value="1"/>
</dbReference>
<evidence type="ECO:0000313" key="3">
    <source>
        <dbReference type="EMBL" id="SFE99997.1"/>
    </source>
</evidence>
<dbReference type="EMBL" id="FONA01000026">
    <property type="protein sequence ID" value="SFE99997.1"/>
    <property type="molecule type" value="Genomic_DNA"/>
</dbReference>
<accession>A0A1I2F575</accession>
<dbReference type="InterPro" id="IPR023074">
    <property type="entry name" value="HMG_CoA_Rdtase_cat_sf"/>
</dbReference>
<dbReference type="OrthoDB" id="9764892at2"/>
<dbReference type="GO" id="GO:0004420">
    <property type="term" value="F:hydroxymethylglutaryl-CoA reductase (NADPH) activity"/>
    <property type="evidence" value="ECO:0007669"/>
    <property type="project" value="InterPro"/>
</dbReference>
<dbReference type="CDD" id="cd00644">
    <property type="entry name" value="HMG-CoA_reductase_classII"/>
    <property type="match status" value="1"/>
</dbReference>
<dbReference type="InterPro" id="IPR009029">
    <property type="entry name" value="HMG_CoA_Rdtase_sub-bd_dom_sf"/>
</dbReference>
<proteinExistence type="inferred from homology"/>
<sequence>MSSLIKGFSKLSREEKIETLTQTYSLPEDFSERLAHYRHPSQQELFDDFSENTLSNFYLPFGVAPNFKIDDRWYVVPMVVEESSVVAAASRAAAFWAQNGGFKTTIHGTLKKGQIWFKWNGPITQIQKHIDTLKAILLKAVKPITENMEKRGGGVEAISIIPLEQKTSLYQLEVLFETADSMGANFINSCLEEMKNPLQDFFQSQETLKQHGHIDIIMAILSNYTTGCLVTAAVECPVSALKPFAADLSSEQFAEKFKLAVDIARLDPSRAVTHNKGIFNGTDAVVIATGNDFRAVEAAGHAWAAKDGQYRSLSQCHITDDKIFRLELTLPLALGTVGGLTRLHPLAKLAIEMLGNPSARELMSIAASAGLANNFSAVASLVTTGIQKGHMKLHLSNLLKTENASPEETAAAEQYFSNKTVSAKAVKDFLMHFRQQNKS</sequence>
<dbReference type="STRING" id="385682.SAMN05444380_12631"/>
<evidence type="ECO:0000256" key="1">
    <source>
        <dbReference type="ARBA" id="ARBA00007661"/>
    </source>
</evidence>
<dbReference type="SUPFAM" id="SSF56542">
    <property type="entry name" value="Substrate-binding domain of HMG-CoA reductase"/>
    <property type="match status" value="1"/>
</dbReference>
<comment type="similarity">
    <text evidence="1">Belongs to the HMG-CoA reductase family.</text>
</comment>
<dbReference type="PRINTS" id="PR00071">
    <property type="entry name" value="HMGCOARDTASE"/>
</dbReference>
<dbReference type="PANTHER" id="PTHR10572:SF24">
    <property type="entry name" value="3-HYDROXY-3-METHYLGLUTARYL-COENZYME A REDUCTASE"/>
    <property type="match status" value="1"/>
</dbReference>
<dbReference type="AlphaFoldDB" id="A0A1I2F575"/>
<dbReference type="Pfam" id="PF00368">
    <property type="entry name" value="HMG-CoA_red"/>
    <property type="match status" value="1"/>
</dbReference>
<dbReference type="InterPro" id="IPR009023">
    <property type="entry name" value="HMG_CoA_Rdtase_NAD(P)-bd_sf"/>
</dbReference>
<dbReference type="PROSITE" id="PS50065">
    <property type="entry name" value="HMG_COA_REDUCTASE_4"/>
    <property type="match status" value="1"/>
</dbReference>
<dbReference type="Gene3D" id="1.10.8.660">
    <property type="match status" value="1"/>
</dbReference>
<dbReference type="InterPro" id="IPR002202">
    <property type="entry name" value="HMG_CoA_Rdtase"/>
</dbReference>
<gene>
    <name evidence="3" type="ORF">SAMN05444380_12631</name>
</gene>
<evidence type="ECO:0000313" key="4">
    <source>
        <dbReference type="Proteomes" id="UP000181976"/>
    </source>
</evidence>
<dbReference type="InParanoid" id="A0A1I2F575"/>
<keyword evidence="4" id="KW-1185">Reference proteome</keyword>
<dbReference type="SUPFAM" id="SSF55035">
    <property type="entry name" value="NAD-binding domain of HMG-CoA reductase"/>
    <property type="match status" value="1"/>
</dbReference>
<dbReference type="Gene3D" id="3.90.770.10">
    <property type="entry name" value="3-hydroxy-3-methylglutaryl-coenzyme A Reductase, Chain A, domain 2"/>
    <property type="match status" value="2"/>
</dbReference>